<dbReference type="InterPro" id="IPR002701">
    <property type="entry name" value="CM_II_prokaryot"/>
</dbReference>
<evidence type="ECO:0000313" key="4">
    <source>
        <dbReference type="EMBL" id="CAD8403614.1"/>
    </source>
</evidence>
<evidence type="ECO:0000259" key="3">
    <source>
        <dbReference type="PROSITE" id="PS51168"/>
    </source>
</evidence>
<dbReference type="PANTHER" id="PTHR38041">
    <property type="entry name" value="CHORISMATE MUTASE"/>
    <property type="match status" value="1"/>
</dbReference>
<evidence type="ECO:0000256" key="1">
    <source>
        <dbReference type="ARBA" id="ARBA00023235"/>
    </source>
</evidence>
<dbReference type="AlphaFoldDB" id="A0A7S0G5V3"/>
<accession>A0A7S0G5V3</accession>
<feature type="region of interest" description="Disordered" evidence="2">
    <location>
        <begin position="1"/>
        <end position="27"/>
    </location>
</feature>
<dbReference type="GO" id="GO:0046417">
    <property type="term" value="P:chorismate metabolic process"/>
    <property type="evidence" value="ECO:0007669"/>
    <property type="project" value="InterPro"/>
</dbReference>
<name>A0A7S0G5V3_9RHOD</name>
<dbReference type="PROSITE" id="PS51168">
    <property type="entry name" value="CHORISMATE_MUT_2"/>
    <property type="match status" value="1"/>
</dbReference>
<dbReference type="EMBL" id="HBEK01024821">
    <property type="protein sequence ID" value="CAD8403614.1"/>
    <property type="molecule type" value="Transcribed_RNA"/>
</dbReference>
<keyword evidence="1" id="KW-0413">Isomerase</keyword>
<dbReference type="GO" id="GO:0004106">
    <property type="term" value="F:chorismate mutase activity"/>
    <property type="evidence" value="ECO:0007669"/>
    <property type="project" value="InterPro"/>
</dbReference>
<dbReference type="InterPro" id="IPR051331">
    <property type="entry name" value="Chorismate_mutase-related"/>
</dbReference>
<feature type="domain" description="Chorismate mutase" evidence="3">
    <location>
        <begin position="28"/>
        <end position="118"/>
    </location>
</feature>
<dbReference type="InterPro" id="IPR036263">
    <property type="entry name" value="Chorismate_II_sf"/>
</dbReference>
<dbReference type="Pfam" id="PF01817">
    <property type="entry name" value="CM_2"/>
    <property type="match status" value="1"/>
</dbReference>
<gene>
    <name evidence="4" type="ORF">RMAR0315_LOCUS13623</name>
</gene>
<dbReference type="PANTHER" id="PTHR38041:SF1">
    <property type="entry name" value="CHORISMATE MUTASE"/>
    <property type="match status" value="1"/>
</dbReference>
<protein>
    <recommendedName>
        <fullName evidence="3">Chorismate mutase domain-containing protein</fullName>
    </recommendedName>
</protein>
<dbReference type="InterPro" id="IPR036979">
    <property type="entry name" value="CM_dom_sf"/>
</dbReference>
<reference evidence="4" key="1">
    <citation type="submission" date="2021-01" db="EMBL/GenBank/DDBJ databases">
        <authorList>
            <person name="Corre E."/>
            <person name="Pelletier E."/>
            <person name="Niang G."/>
            <person name="Scheremetjew M."/>
            <person name="Finn R."/>
            <person name="Kale V."/>
            <person name="Holt S."/>
            <person name="Cochrane G."/>
            <person name="Meng A."/>
            <person name="Brown T."/>
            <person name="Cohen L."/>
        </authorList>
    </citation>
    <scope>NUCLEOTIDE SEQUENCE</scope>
    <source>
        <strain evidence="4">UTEX LB 2760</strain>
    </source>
</reference>
<dbReference type="Gene3D" id="1.20.59.10">
    <property type="entry name" value="Chorismate mutase"/>
    <property type="match status" value="1"/>
</dbReference>
<organism evidence="4">
    <name type="scientific">Rhodosorus marinus</name>
    <dbReference type="NCBI Taxonomy" id="101924"/>
    <lineage>
        <taxon>Eukaryota</taxon>
        <taxon>Rhodophyta</taxon>
        <taxon>Stylonematophyceae</taxon>
        <taxon>Stylonematales</taxon>
        <taxon>Stylonemataceae</taxon>
        <taxon>Rhodosorus</taxon>
    </lineage>
</organism>
<dbReference type="SUPFAM" id="SSF48600">
    <property type="entry name" value="Chorismate mutase II"/>
    <property type="match status" value="1"/>
</dbReference>
<evidence type="ECO:0000256" key="2">
    <source>
        <dbReference type="SAM" id="MobiDB-lite"/>
    </source>
</evidence>
<dbReference type="SMART" id="SM00830">
    <property type="entry name" value="CM_2"/>
    <property type="match status" value="1"/>
</dbReference>
<dbReference type="GO" id="GO:0009697">
    <property type="term" value="P:salicylic acid biosynthetic process"/>
    <property type="evidence" value="ECO:0007669"/>
    <property type="project" value="TreeGrafter"/>
</dbReference>
<sequence>MASVGEEASVVANGQNGEPLVSPRPGVDSNHVAVNLMREEIDRIDQQIVDSLQKRFALSLAIGEAKMASDEEVYVPWREELILSKLKASCADSEKADSVCEVYKAVFEASRKLQRREALVKRENK</sequence>
<proteinExistence type="predicted"/>